<evidence type="ECO:0000256" key="3">
    <source>
        <dbReference type="ARBA" id="ARBA00022741"/>
    </source>
</evidence>
<dbReference type="GO" id="GO:0005524">
    <property type="term" value="F:ATP binding"/>
    <property type="evidence" value="ECO:0007669"/>
    <property type="project" value="UniProtKB-UniRule"/>
</dbReference>
<gene>
    <name evidence="7" type="primary">aroK</name>
    <name evidence="8" type="ORF">VC82_2353</name>
</gene>
<dbReference type="UniPathway" id="UPA00053">
    <property type="reaction ID" value="UER00088"/>
</dbReference>
<feature type="binding site" evidence="7">
    <location>
        <begin position="10"/>
        <end position="15"/>
    </location>
    <ligand>
        <name>ATP</name>
        <dbReference type="ChEBI" id="CHEBI:30616"/>
    </ligand>
</feature>
<feature type="binding site" evidence="7">
    <location>
        <position position="119"/>
    </location>
    <ligand>
        <name>ATP</name>
        <dbReference type="ChEBI" id="CHEBI:30616"/>
    </ligand>
</feature>
<keyword evidence="7" id="KW-0479">Metal-binding</keyword>
<comment type="similarity">
    <text evidence="7">Belongs to the shikimate kinase family.</text>
</comment>
<dbReference type="GO" id="GO:0005829">
    <property type="term" value="C:cytosol"/>
    <property type="evidence" value="ECO:0007669"/>
    <property type="project" value="TreeGrafter"/>
</dbReference>
<dbReference type="EMBL" id="CP011071">
    <property type="protein sequence ID" value="AKA35942.1"/>
    <property type="molecule type" value="Genomic_DNA"/>
</dbReference>
<feature type="binding site" evidence="7">
    <location>
        <position position="14"/>
    </location>
    <ligand>
        <name>Mg(2+)</name>
        <dbReference type="ChEBI" id="CHEBI:18420"/>
    </ligand>
</feature>
<evidence type="ECO:0000313" key="8">
    <source>
        <dbReference type="EMBL" id="AKA35942.1"/>
    </source>
</evidence>
<dbReference type="Pfam" id="PF01202">
    <property type="entry name" value="SKI"/>
    <property type="match status" value="1"/>
</dbReference>
<evidence type="ECO:0000313" key="9">
    <source>
        <dbReference type="Proteomes" id="UP000032726"/>
    </source>
</evidence>
<dbReference type="CDD" id="cd00464">
    <property type="entry name" value="SK"/>
    <property type="match status" value="1"/>
</dbReference>
<keyword evidence="4 7" id="KW-0418">Kinase</keyword>
<evidence type="ECO:0000256" key="6">
    <source>
        <dbReference type="ARBA" id="ARBA00023141"/>
    </source>
</evidence>
<keyword evidence="3 7" id="KW-0547">Nucleotide-binding</keyword>
<comment type="subunit">
    <text evidence="7">Monomer.</text>
</comment>
<dbReference type="GO" id="GO:0004765">
    <property type="term" value="F:shikimate kinase activity"/>
    <property type="evidence" value="ECO:0007669"/>
    <property type="project" value="UniProtKB-UniRule"/>
</dbReference>
<evidence type="ECO:0000256" key="4">
    <source>
        <dbReference type="ARBA" id="ARBA00022777"/>
    </source>
</evidence>
<comment type="pathway">
    <text evidence="7">Metabolic intermediate biosynthesis; chorismate biosynthesis; chorismate from D-erythrose 4-phosphate and phosphoenolpyruvate: step 5/7.</text>
</comment>
<dbReference type="InterPro" id="IPR027417">
    <property type="entry name" value="P-loop_NTPase"/>
</dbReference>
<reference evidence="8 9" key="1">
    <citation type="submission" date="2015-03" db="EMBL/GenBank/DDBJ databases">
        <title>Complete genome sequence of Muricauda lutaonensis CC-HSB-11T, isolated from a coastal hot spring.</title>
        <authorList>
            <person name="Kim K.M."/>
        </authorList>
    </citation>
    <scope>NUCLEOTIDE SEQUENCE [LARGE SCALE GENOMIC DNA]</scope>
    <source>
        <strain evidence="8 9">CC-HSB-11</strain>
    </source>
</reference>
<dbReference type="Proteomes" id="UP000032726">
    <property type="component" value="Chromosome"/>
</dbReference>
<proteinExistence type="inferred from homology"/>
<name>A0A0D5YUC9_9FLAO</name>
<dbReference type="KEGG" id="mlt:VC82_2353"/>
<sequence>MQIVLLGYMGSGKSTIGRSLSEDLNIEFIDLDTAIEQKIQQPIPEIFKERGEIFFRKKETEVLASLLNENKDMVLATGGGTPCYSTNMENILKSGAISIYLKVSIPELVDRIALEQSERPLVSHLPKAALPEFIGKHLFERTPFYDRADHTVVCDGKSPAEIIQEIKVLI</sequence>
<dbReference type="GO" id="GO:0009073">
    <property type="term" value="P:aromatic amino acid family biosynthetic process"/>
    <property type="evidence" value="ECO:0007669"/>
    <property type="project" value="UniProtKB-KW"/>
</dbReference>
<dbReference type="AlphaFoldDB" id="A0A0D5YUC9"/>
<dbReference type="GO" id="GO:0000287">
    <property type="term" value="F:magnesium ion binding"/>
    <property type="evidence" value="ECO:0007669"/>
    <property type="project" value="UniProtKB-UniRule"/>
</dbReference>
<keyword evidence="9" id="KW-1185">Reference proteome</keyword>
<dbReference type="SUPFAM" id="SSF52540">
    <property type="entry name" value="P-loop containing nucleoside triphosphate hydrolases"/>
    <property type="match status" value="1"/>
</dbReference>
<keyword evidence="7" id="KW-0460">Magnesium</keyword>
<comment type="catalytic activity">
    <reaction evidence="7">
        <text>shikimate + ATP = 3-phosphoshikimate + ADP + H(+)</text>
        <dbReference type="Rhea" id="RHEA:13121"/>
        <dbReference type="ChEBI" id="CHEBI:15378"/>
        <dbReference type="ChEBI" id="CHEBI:30616"/>
        <dbReference type="ChEBI" id="CHEBI:36208"/>
        <dbReference type="ChEBI" id="CHEBI:145989"/>
        <dbReference type="ChEBI" id="CHEBI:456216"/>
        <dbReference type="EC" id="2.7.1.71"/>
    </reaction>
</comment>
<comment type="function">
    <text evidence="7">Catalyzes the specific phosphorylation of the 3-hydroxyl group of shikimic acid using ATP as a cosubstrate.</text>
</comment>
<dbReference type="RefSeq" id="WP_045802535.1">
    <property type="nucleotide sequence ID" value="NZ_CP011071.1"/>
</dbReference>
<dbReference type="InterPro" id="IPR031322">
    <property type="entry name" value="Shikimate/glucono_kinase"/>
</dbReference>
<accession>A0A0D5YUC9</accession>
<organism evidence="8 9">
    <name type="scientific">Flagellimonas lutaonensis</name>
    <dbReference type="NCBI Taxonomy" id="516051"/>
    <lineage>
        <taxon>Bacteria</taxon>
        <taxon>Pseudomonadati</taxon>
        <taxon>Bacteroidota</taxon>
        <taxon>Flavobacteriia</taxon>
        <taxon>Flavobacteriales</taxon>
        <taxon>Flavobacteriaceae</taxon>
        <taxon>Flagellimonas</taxon>
    </lineage>
</organism>
<dbReference type="PANTHER" id="PTHR21087:SF16">
    <property type="entry name" value="SHIKIMATE KINASE 1, CHLOROPLASTIC"/>
    <property type="match status" value="1"/>
</dbReference>
<evidence type="ECO:0000256" key="5">
    <source>
        <dbReference type="ARBA" id="ARBA00022840"/>
    </source>
</evidence>
<comment type="caution">
    <text evidence="7">Lacks conserved residue(s) required for the propagation of feature annotation.</text>
</comment>
<feature type="binding site" evidence="7">
    <location>
        <position position="141"/>
    </location>
    <ligand>
        <name>substrate</name>
    </ligand>
</feature>
<feature type="binding site" evidence="7">
    <location>
        <position position="56"/>
    </location>
    <ligand>
        <name>substrate</name>
    </ligand>
</feature>
<dbReference type="GO" id="GO:0009423">
    <property type="term" value="P:chorismate biosynthetic process"/>
    <property type="evidence" value="ECO:0007669"/>
    <property type="project" value="UniProtKB-UniRule"/>
</dbReference>
<dbReference type="HAMAP" id="MF_00109">
    <property type="entry name" value="Shikimate_kinase"/>
    <property type="match status" value="1"/>
</dbReference>
<evidence type="ECO:0000256" key="7">
    <source>
        <dbReference type="HAMAP-Rule" id="MF_00109"/>
    </source>
</evidence>
<dbReference type="PATRIC" id="fig|516051.4.peg.2421"/>
<dbReference type="HOGENOM" id="CLU_057607_4_0_10"/>
<keyword evidence="2 7" id="KW-0808">Transferase</keyword>
<dbReference type="InterPro" id="IPR000623">
    <property type="entry name" value="Shikimate_kinase/TSH1"/>
</dbReference>
<feature type="binding site" evidence="7">
    <location>
        <position position="32"/>
    </location>
    <ligand>
        <name>substrate</name>
    </ligand>
</feature>
<evidence type="ECO:0000256" key="1">
    <source>
        <dbReference type="ARBA" id="ARBA00022605"/>
    </source>
</evidence>
<dbReference type="OrthoDB" id="9800332at2"/>
<dbReference type="Gene3D" id="3.40.50.300">
    <property type="entry name" value="P-loop containing nucleotide triphosphate hydrolases"/>
    <property type="match status" value="1"/>
</dbReference>
<dbReference type="GO" id="GO:0008652">
    <property type="term" value="P:amino acid biosynthetic process"/>
    <property type="evidence" value="ECO:0007669"/>
    <property type="project" value="UniProtKB-KW"/>
</dbReference>
<protein>
    <recommendedName>
        <fullName evidence="7">Shikimate kinase</fullName>
        <shortName evidence="7">SK</shortName>
        <ecNumber evidence="7">2.7.1.71</ecNumber>
    </recommendedName>
</protein>
<evidence type="ECO:0000256" key="2">
    <source>
        <dbReference type="ARBA" id="ARBA00022679"/>
    </source>
</evidence>
<dbReference type="STRING" id="516051.VC82_2353"/>
<keyword evidence="7" id="KW-0963">Cytoplasm</keyword>
<dbReference type="PANTHER" id="PTHR21087">
    <property type="entry name" value="SHIKIMATE KINASE"/>
    <property type="match status" value="1"/>
</dbReference>
<keyword evidence="5 7" id="KW-0067">ATP-binding</keyword>
<feature type="binding site" evidence="7">
    <location>
        <position position="79"/>
    </location>
    <ligand>
        <name>substrate</name>
    </ligand>
</feature>
<comment type="cofactor">
    <cofactor evidence="7">
        <name>Mg(2+)</name>
        <dbReference type="ChEBI" id="CHEBI:18420"/>
    </cofactor>
    <text evidence="7">Binds 1 Mg(2+) ion per subunit.</text>
</comment>
<dbReference type="PRINTS" id="PR01100">
    <property type="entry name" value="SHIKIMTKNASE"/>
</dbReference>
<dbReference type="EC" id="2.7.1.71" evidence="7"/>
<keyword evidence="1 7" id="KW-0028">Amino-acid biosynthesis</keyword>
<comment type="subcellular location">
    <subcellularLocation>
        <location evidence="7">Cytoplasm</location>
    </subcellularLocation>
</comment>
<keyword evidence="6 7" id="KW-0057">Aromatic amino acid biosynthesis</keyword>